<protein>
    <submittedName>
        <fullName evidence="1">Uncharacterized protein</fullName>
    </submittedName>
</protein>
<reference evidence="1 2" key="1">
    <citation type="submission" date="2020-08" db="EMBL/GenBank/DDBJ databases">
        <title>Genomic Encyclopedia of Type Strains, Phase IV (KMG-IV): sequencing the most valuable type-strain genomes for metagenomic binning, comparative biology and taxonomic classification.</title>
        <authorList>
            <person name="Goeker M."/>
        </authorList>
    </citation>
    <scope>NUCLEOTIDE SEQUENCE [LARGE SCALE GENOMIC DNA]</scope>
    <source>
        <strain evidence="1 2">YC6723</strain>
    </source>
</reference>
<dbReference type="RefSeq" id="WP_183985879.1">
    <property type="nucleotide sequence ID" value="NZ_JACIEV010000008.1"/>
</dbReference>
<dbReference type="InterPro" id="IPR036390">
    <property type="entry name" value="WH_DNA-bd_sf"/>
</dbReference>
<accession>A0A840FA54</accession>
<proteinExistence type="predicted"/>
<dbReference type="EMBL" id="JACIEV010000008">
    <property type="protein sequence ID" value="MBB4154910.1"/>
    <property type="molecule type" value="Genomic_DNA"/>
</dbReference>
<evidence type="ECO:0000313" key="1">
    <source>
        <dbReference type="EMBL" id="MBB4154910.1"/>
    </source>
</evidence>
<comment type="caution">
    <text evidence="1">The sequence shown here is derived from an EMBL/GenBank/DDBJ whole genome shotgun (WGS) entry which is preliminary data.</text>
</comment>
<dbReference type="Proteomes" id="UP000529795">
    <property type="component" value="Unassembled WGS sequence"/>
</dbReference>
<dbReference type="SUPFAM" id="SSF46785">
    <property type="entry name" value="Winged helix' DNA-binding domain"/>
    <property type="match status" value="1"/>
</dbReference>
<evidence type="ECO:0000313" key="2">
    <source>
        <dbReference type="Proteomes" id="UP000529795"/>
    </source>
</evidence>
<name>A0A840FA54_9SPHN</name>
<dbReference type="Gene3D" id="1.10.10.10">
    <property type="entry name" value="Winged helix-like DNA-binding domain superfamily/Winged helix DNA-binding domain"/>
    <property type="match status" value="1"/>
</dbReference>
<gene>
    <name evidence="1" type="ORF">GGQ80_002826</name>
</gene>
<organism evidence="1 2">
    <name type="scientific">Sphingomonas jinjuensis</name>
    <dbReference type="NCBI Taxonomy" id="535907"/>
    <lineage>
        <taxon>Bacteria</taxon>
        <taxon>Pseudomonadati</taxon>
        <taxon>Pseudomonadota</taxon>
        <taxon>Alphaproteobacteria</taxon>
        <taxon>Sphingomonadales</taxon>
        <taxon>Sphingomonadaceae</taxon>
        <taxon>Sphingomonas</taxon>
    </lineage>
</organism>
<dbReference type="InterPro" id="IPR036388">
    <property type="entry name" value="WH-like_DNA-bd_sf"/>
</dbReference>
<dbReference type="AlphaFoldDB" id="A0A840FA54"/>
<keyword evidence="2" id="KW-1185">Reference proteome</keyword>
<sequence length="123" mass="13090">MTPHLFTSTSSSLPSTDRLAVARGLLAAQQSLARALGNHFMANTSLELLLELFIAHETGTALGAGDAIARLGPSPNVTWRWIMALEDDGLVMLGKDGRSGTLDITDRGLERIRNAIDTVATFG</sequence>